<dbReference type="Proteomes" id="UP001500540">
    <property type="component" value="Unassembled WGS sequence"/>
</dbReference>
<organism evidence="3 4">
    <name type="scientific">Microbacterium kribbense</name>
    <dbReference type="NCBI Taxonomy" id="433645"/>
    <lineage>
        <taxon>Bacteria</taxon>
        <taxon>Bacillati</taxon>
        <taxon>Actinomycetota</taxon>
        <taxon>Actinomycetes</taxon>
        <taxon>Micrococcales</taxon>
        <taxon>Microbacteriaceae</taxon>
        <taxon>Microbacterium</taxon>
    </lineage>
</organism>
<dbReference type="SUPFAM" id="SSF55920">
    <property type="entry name" value="Creatinase/aminopeptidase"/>
    <property type="match status" value="1"/>
</dbReference>
<keyword evidence="1" id="KW-0217">Developmental protein</keyword>
<dbReference type="SUPFAM" id="SSF53092">
    <property type="entry name" value="Creatinase/prolidase N-terminal domain"/>
    <property type="match status" value="1"/>
</dbReference>
<gene>
    <name evidence="3" type="ORF">GCM10022240_26370</name>
</gene>
<sequence length="345" mass="36826">MKRGLVVFDHDETSEDEWLQRAQGAQARIVDEGVDLALVYNDVSRGDDIGYLTNLVIYWNEGVLAIPAEGDLTLLTKISPRVFPWMTRNSTLTDLRSGRTIGALVAAYVDGRDPGTIGLIDAELWPTAIVDEIAVAAPDWKIASLGAIVRDQRKIPSTTEVALLTRGAEVLRHALETAAASGLNARERVAALEKVARGGGFADILLRIAEDGEHVTMEASGQYRQGWLQIGRTFGHATLAVALQQAQAAALTLLRSDAVWADVERVALDALDAHGEVNSDAVVSVRWISQADFATGGELQPPPTRGPADGEVAALVIEVVDEVGVRSVLTDTVLVTATGADPLTL</sequence>
<name>A0ABP7GQD5_9MICO</name>
<accession>A0ABP7GQD5</accession>
<dbReference type="InterPro" id="IPR001827">
    <property type="entry name" value="Homeobox_Antennapedia_CS"/>
</dbReference>
<evidence type="ECO:0000313" key="4">
    <source>
        <dbReference type="Proteomes" id="UP001500540"/>
    </source>
</evidence>
<reference evidence="4" key="1">
    <citation type="journal article" date="2019" name="Int. J. Syst. Evol. Microbiol.">
        <title>The Global Catalogue of Microorganisms (GCM) 10K type strain sequencing project: providing services to taxonomists for standard genome sequencing and annotation.</title>
        <authorList>
            <consortium name="The Broad Institute Genomics Platform"/>
            <consortium name="The Broad Institute Genome Sequencing Center for Infectious Disease"/>
            <person name="Wu L."/>
            <person name="Ma J."/>
        </authorList>
    </citation>
    <scope>NUCLEOTIDE SEQUENCE [LARGE SCALE GENOMIC DNA]</scope>
    <source>
        <strain evidence="4">JCM 16950</strain>
    </source>
</reference>
<feature type="domain" description="Creatinase N-terminal" evidence="2">
    <location>
        <begin position="21"/>
        <end position="155"/>
    </location>
</feature>
<evidence type="ECO:0000259" key="2">
    <source>
        <dbReference type="Pfam" id="PF01321"/>
    </source>
</evidence>
<comment type="caution">
    <text evidence="3">The sequence shown here is derived from an EMBL/GenBank/DDBJ whole genome shotgun (WGS) entry which is preliminary data.</text>
</comment>
<proteinExistence type="predicted"/>
<evidence type="ECO:0000313" key="3">
    <source>
        <dbReference type="EMBL" id="GAA3773154.1"/>
    </source>
</evidence>
<evidence type="ECO:0000256" key="1">
    <source>
        <dbReference type="ARBA" id="ARBA00022473"/>
    </source>
</evidence>
<dbReference type="Pfam" id="PF01321">
    <property type="entry name" value="Creatinase_N"/>
    <property type="match status" value="1"/>
</dbReference>
<dbReference type="InterPro" id="IPR000587">
    <property type="entry name" value="Creatinase_N"/>
</dbReference>
<dbReference type="RefSeq" id="WP_344784382.1">
    <property type="nucleotide sequence ID" value="NZ_BAABAF010000009.1"/>
</dbReference>
<protein>
    <recommendedName>
        <fullName evidence="2">Creatinase N-terminal domain-containing protein</fullName>
    </recommendedName>
</protein>
<dbReference type="EMBL" id="BAABAF010000009">
    <property type="protein sequence ID" value="GAA3773154.1"/>
    <property type="molecule type" value="Genomic_DNA"/>
</dbReference>
<keyword evidence="4" id="KW-1185">Reference proteome</keyword>
<dbReference type="InterPro" id="IPR029149">
    <property type="entry name" value="Creatin/AminoP/Spt16_N"/>
</dbReference>
<dbReference type="PROSITE" id="PS00032">
    <property type="entry name" value="ANTENNAPEDIA"/>
    <property type="match status" value="1"/>
</dbReference>
<dbReference type="InterPro" id="IPR036005">
    <property type="entry name" value="Creatinase/aminopeptidase-like"/>
</dbReference>